<gene>
    <name evidence="1" type="ORF">AWC38_SpisGene7027</name>
</gene>
<name>A0A2B4SHA4_STYPI</name>
<sequence length="198" mass="23466">MIAQGKIVEQVDQNEYKVHITERGTKFFEKIRIDEENNLEYFHVPAHNGLAEADYLFDFNKTLQPPSKSSEVVRKYWAVLEEVDKTLLSEQIQEFCGQFPVIRLEEVDFNSIGKERNFTKSRLARSKDLNNLSFCSPVKDSIPKKQCDPDTWLYSFHFSNESRTYWVKNCKFRNGGRLVCEEWDYKFDCMLCYKLRCP</sequence>
<organism evidence="1 2">
    <name type="scientific">Stylophora pistillata</name>
    <name type="common">Smooth cauliflower coral</name>
    <dbReference type="NCBI Taxonomy" id="50429"/>
    <lineage>
        <taxon>Eukaryota</taxon>
        <taxon>Metazoa</taxon>
        <taxon>Cnidaria</taxon>
        <taxon>Anthozoa</taxon>
        <taxon>Hexacorallia</taxon>
        <taxon>Scleractinia</taxon>
        <taxon>Astrocoeniina</taxon>
        <taxon>Pocilloporidae</taxon>
        <taxon>Stylophora</taxon>
    </lineage>
</organism>
<comment type="caution">
    <text evidence="1">The sequence shown here is derived from an EMBL/GenBank/DDBJ whole genome shotgun (WGS) entry which is preliminary data.</text>
</comment>
<dbReference type="Proteomes" id="UP000225706">
    <property type="component" value="Unassembled WGS sequence"/>
</dbReference>
<dbReference type="OrthoDB" id="5988527at2759"/>
<dbReference type="AlphaFoldDB" id="A0A2B4SHA4"/>
<keyword evidence="2" id="KW-1185">Reference proteome</keyword>
<evidence type="ECO:0000313" key="2">
    <source>
        <dbReference type="Proteomes" id="UP000225706"/>
    </source>
</evidence>
<evidence type="ECO:0000313" key="1">
    <source>
        <dbReference type="EMBL" id="PFX28230.1"/>
    </source>
</evidence>
<reference evidence="2" key="1">
    <citation type="journal article" date="2017" name="bioRxiv">
        <title>Comparative analysis of the genomes of Stylophora pistillata and Acropora digitifera provides evidence for extensive differences between species of corals.</title>
        <authorList>
            <person name="Voolstra C.R."/>
            <person name="Li Y."/>
            <person name="Liew Y.J."/>
            <person name="Baumgarten S."/>
            <person name="Zoccola D."/>
            <person name="Flot J.-F."/>
            <person name="Tambutte S."/>
            <person name="Allemand D."/>
            <person name="Aranda M."/>
        </authorList>
    </citation>
    <scope>NUCLEOTIDE SEQUENCE [LARGE SCALE GENOMIC DNA]</scope>
</reference>
<protein>
    <submittedName>
        <fullName evidence="1">Uncharacterized protein</fullName>
    </submittedName>
</protein>
<proteinExistence type="predicted"/>
<accession>A0A2B4SHA4</accession>
<dbReference type="EMBL" id="LSMT01000087">
    <property type="protein sequence ID" value="PFX28230.1"/>
    <property type="molecule type" value="Genomic_DNA"/>
</dbReference>